<protein>
    <recommendedName>
        <fullName evidence="4">DUF411 domain-containing protein</fullName>
    </recommendedName>
</protein>
<keyword evidence="1" id="KW-0732">Signal</keyword>
<comment type="caution">
    <text evidence="2">The sequence shown here is derived from an EMBL/GenBank/DDBJ whole genome shotgun (WGS) entry which is preliminary data.</text>
</comment>
<gene>
    <name evidence="2" type="ORF">GGR44_002930</name>
</gene>
<feature type="chain" id="PRO_5031380172" description="DUF411 domain-containing protein" evidence="1">
    <location>
        <begin position="21"/>
        <end position="145"/>
    </location>
</feature>
<dbReference type="Proteomes" id="UP000552757">
    <property type="component" value="Unassembled WGS sequence"/>
</dbReference>
<proteinExistence type="predicted"/>
<evidence type="ECO:0000313" key="3">
    <source>
        <dbReference type="Proteomes" id="UP000552757"/>
    </source>
</evidence>
<organism evidence="2 3">
    <name type="scientific">Sphingobium fontiphilum</name>
    <dbReference type="NCBI Taxonomy" id="944425"/>
    <lineage>
        <taxon>Bacteria</taxon>
        <taxon>Pseudomonadati</taxon>
        <taxon>Pseudomonadota</taxon>
        <taxon>Alphaproteobacteria</taxon>
        <taxon>Sphingomonadales</taxon>
        <taxon>Sphingomonadaceae</taxon>
        <taxon>Sphingobium</taxon>
    </lineage>
</organism>
<evidence type="ECO:0008006" key="4">
    <source>
        <dbReference type="Google" id="ProtNLM"/>
    </source>
</evidence>
<dbReference type="EMBL" id="JACIEB010000007">
    <property type="protein sequence ID" value="MBB3983243.1"/>
    <property type="molecule type" value="Genomic_DNA"/>
</dbReference>
<reference evidence="2 3" key="1">
    <citation type="submission" date="2020-08" db="EMBL/GenBank/DDBJ databases">
        <title>Genomic Encyclopedia of Type Strains, Phase IV (KMG-IV): sequencing the most valuable type-strain genomes for metagenomic binning, comparative biology and taxonomic classification.</title>
        <authorList>
            <person name="Goeker M."/>
        </authorList>
    </citation>
    <scope>NUCLEOTIDE SEQUENCE [LARGE SCALE GENOMIC DNA]</scope>
    <source>
        <strain evidence="2 3">DSM 29348</strain>
    </source>
</reference>
<dbReference type="AlphaFoldDB" id="A0A7W6DHR5"/>
<dbReference type="InterPro" id="IPR007332">
    <property type="entry name" value="DUF411"/>
</dbReference>
<evidence type="ECO:0000256" key="1">
    <source>
        <dbReference type="SAM" id="SignalP"/>
    </source>
</evidence>
<keyword evidence="3" id="KW-1185">Reference proteome</keyword>
<name>A0A7W6DHR5_9SPHN</name>
<feature type="signal peptide" evidence="1">
    <location>
        <begin position="1"/>
        <end position="20"/>
    </location>
</feature>
<evidence type="ECO:0000313" key="2">
    <source>
        <dbReference type="EMBL" id="MBB3983243.1"/>
    </source>
</evidence>
<accession>A0A7W6DHR5</accession>
<dbReference type="Pfam" id="PF04214">
    <property type="entry name" value="DUF411"/>
    <property type="match status" value="1"/>
</dbReference>
<sequence>MKTRLSAALLFLTMPGVALAASDVVVRRDPGCGCCEKWARAVQAKLGRKVIMEDDAARPALRRRVGVPVQFSSCHTALIDGYAFEGHVPISDMKRLLATRPAGVKGLAVAGMPLGSEGMEVPGVKSHSYDVIAFGAAGPRVFARH</sequence>
<dbReference type="RefSeq" id="WP_021244004.1">
    <property type="nucleotide sequence ID" value="NZ_JACIEB010000007.1"/>
</dbReference>